<evidence type="ECO:0000256" key="2">
    <source>
        <dbReference type="ARBA" id="ARBA00022679"/>
    </source>
</evidence>
<feature type="region of interest" description="Disordered" evidence="3">
    <location>
        <begin position="1"/>
        <end position="74"/>
    </location>
</feature>
<dbReference type="EMBL" id="JBHUIP010000014">
    <property type="protein sequence ID" value="MFD2265081.1"/>
    <property type="molecule type" value="Genomic_DNA"/>
</dbReference>
<gene>
    <name evidence="5" type="primary">rlmB</name>
    <name evidence="5" type="ORF">ACFSM5_19410</name>
</gene>
<dbReference type="SUPFAM" id="SSF55315">
    <property type="entry name" value="L30e-like"/>
    <property type="match status" value="1"/>
</dbReference>
<dbReference type="InterPro" id="IPR001537">
    <property type="entry name" value="SpoU_MeTrfase"/>
</dbReference>
<dbReference type="NCBIfam" id="TIGR00186">
    <property type="entry name" value="rRNA_methyl_3"/>
    <property type="match status" value="1"/>
</dbReference>
<dbReference type="PANTHER" id="PTHR46429:SF1">
    <property type="entry name" value="23S RRNA (GUANOSINE-2'-O-)-METHYLTRANSFERASE RLMB"/>
    <property type="match status" value="1"/>
</dbReference>
<evidence type="ECO:0000256" key="1">
    <source>
        <dbReference type="ARBA" id="ARBA00022603"/>
    </source>
</evidence>
<keyword evidence="6" id="KW-1185">Reference proteome</keyword>
<evidence type="ECO:0000313" key="6">
    <source>
        <dbReference type="Proteomes" id="UP001597295"/>
    </source>
</evidence>
<comment type="caution">
    <text evidence="5">The sequence shown here is derived from an EMBL/GenBank/DDBJ whole genome shotgun (WGS) entry which is preliminary data.</text>
</comment>
<dbReference type="Gene3D" id="3.40.1280.10">
    <property type="match status" value="1"/>
</dbReference>
<dbReference type="SUPFAM" id="SSF75217">
    <property type="entry name" value="alpha/beta knot"/>
    <property type="match status" value="1"/>
</dbReference>
<dbReference type="InterPro" id="IPR029028">
    <property type="entry name" value="Alpha/beta_knot_MTases"/>
</dbReference>
<dbReference type="InterPro" id="IPR013123">
    <property type="entry name" value="SpoU_subst-bd"/>
</dbReference>
<reference evidence="6" key="1">
    <citation type="journal article" date="2019" name="Int. J. Syst. Evol. Microbiol.">
        <title>The Global Catalogue of Microorganisms (GCM) 10K type strain sequencing project: providing services to taxonomists for standard genome sequencing and annotation.</title>
        <authorList>
            <consortium name="The Broad Institute Genomics Platform"/>
            <consortium name="The Broad Institute Genome Sequencing Center for Infectious Disease"/>
            <person name="Wu L."/>
            <person name="Ma J."/>
        </authorList>
    </citation>
    <scope>NUCLEOTIDE SEQUENCE [LARGE SCALE GENOMIC DNA]</scope>
    <source>
        <strain evidence="6">CGMCC 1.19062</strain>
    </source>
</reference>
<dbReference type="InterPro" id="IPR029026">
    <property type="entry name" value="tRNA_m1G_MTases_N"/>
</dbReference>
<dbReference type="Pfam" id="PF08032">
    <property type="entry name" value="SpoU_sub_bind"/>
    <property type="match status" value="1"/>
</dbReference>
<keyword evidence="1" id="KW-0489">Methyltransferase</keyword>
<dbReference type="Proteomes" id="UP001597295">
    <property type="component" value="Unassembled WGS sequence"/>
</dbReference>
<accession>A0ABW5DYN3</accession>
<feature type="domain" description="RNA 2-O ribose methyltransferase substrate binding" evidence="4">
    <location>
        <begin position="73"/>
        <end position="143"/>
    </location>
</feature>
<dbReference type="Gene3D" id="3.30.1330.30">
    <property type="match status" value="1"/>
</dbReference>
<dbReference type="SMART" id="SM00967">
    <property type="entry name" value="SpoU_sub_bind"/>
    <property type="match status" value="1"/>
</dbReference>
<dbReference type="InterPro" id="IPR029064">
    <property type="entry name" value="Ribosomal_eL30-like_sf"/>
</dbReference>
<evidence type="ECO:0000313" key="5">
    <source>
        <dbReference type="EMBL" id="MFD2265081.1"/>
    </source>
</evidence>
<feature type="compositionally biased region" description="Low complexity" evidence="3">
    <location>
        <begin position="30"/>
        <end position="41"/>
    </location>
</feature>
<proteinExistence type="predicted"/>
<feature type="compositionally biased region" description="Basic and acidic residues" evidence="3">
    <location>
        <begin position="42"/>
        <end position="58"/>
    </location>
</feature>
<name>A0ABW5DYN3_9PROT</name>
<organism evidence="5 6">
    <name type="scientific">Lacibacterium aquatile</name>
    <dbReference type="NCBI Taxonomy" id="1168082"/>
    <lineage>
        <taxon>Bacteria</taxon>
        <taxon>Pseudomonadati</taxon>
        <taxon>Pseudomonadota</taxon>
        <taxon>Alphaproteobacteria</taxon>
        <taxon>Rhodospirillales</taxon>
        <taxon>Rhodospirillaceae</taxon>
    </lineage>
</organism>
<evidence type="ECO:0000256" key="3">
    <source>
        <dbReference type="SAM" id="MobiDB-lite"/>
    </source>
</evidence>
<evidence type="ECO:0000259" key="4">
    <source>
        <dbReference type="SMART" id="SM00967"/>
    </source>
</evidence>
<dbReference type="InterPro" id="IPR004441">
    <property type="entry name" value="rRNA_MeTrfase_TrmH"/>
</dbReference>
<dbReference type="PANTHER" id="PTHR46429">
    <property type="entry name" value="23S RRNA (GUANOSINE-2'-O-)-METHYLTRANSFERASE RLMB"/>
    <property type="match status" value="1"/>
</dbReference>
<dbReference type="Pfam" id="PF00588">
    <property type="entry name" value="SpoU_methylase"/>
    <property type="match status" value="1"/>
</dbReference>
<dbReference type="CDD" id="cd18103">
    <property type="entry name" value="SpoU-like_RlmB"/>
    <property type="match status" value="1"/>
</dbReference>
<keyword evidence="2" id="KW-0808">Transferase</keyword>
<sequence length="302" mass="31965">MKKPDRRNAPQGKSSHSPSGPRGRDERPARANAPAPQAQPAREPRPEGRPDARTDRGPRPNKGSGKGGSGQPWLYGHHAVRAALANPNRKSRRLLLTEEAARDWKPVGSLRPEVVERITIESVLPGGAVHQGIALLADPLEELGLEDVLFTAAPDAVFVLLDQVTDPHNVGAILRSSAVFGAACVIQTDRHAATATATLAKAASGALDKVPLVRVVNLARTIRQLQEEGFFVVGLDGQADKTLDEAVMPGRLALVMGAEGDGLRRLTVDSCDTLGRLPAADDFASLNVSNAAAVALYIASKR</sequence>
<protein>
    <submittedName>
        <fullName evidence="5">23S rRNA (Guanosine(2251)-2'-O)-methyltransferase RlmB</fullName>
    </submittedName>
</protein>
<dbReference type="RefSeq" id="WP_379878245.1">
    <property type="nucleotide sequence ID" value="NZ_JBHUIP010000014.1"/>
</dbReference>